<dbReference type="Proteomes" id="UP000613011">
    <property type="component" value="Unassembled WGS sequence"/>
</dbReference>
<organism evidence="1 2">
    <name type="scientific">Ramlibacter aurantiacus</name>
    <dbReference type="NCBI Taxonomy" id="2801330"/>
    <lineage>
        <taxon>Bacteria</taxon>
        <taxon>Pseudomonadati</taxon>
        <taxon>Pseudomonadota</taxon>
        <taxon>Betaproteobacteria</taxon>
        <taxon>Burkholderiales</taxon>
        <taxon>Comamonadaceae</taxon>
        <taxon>Ramlibacter</taxon>
    </lineage>
</organism>
<proteinExistence type="predicted"/>
<keyword evidence="2" id="KW-1185">Reference proteome</keyword>
<dbReference type="AlphaFoldDB" id="A0A936ZV98"/>
<sequence>MSQQKTPAGQSTARCPFAATSSKVDKLIKHLQAFLQRTYRNGSTRRAGHPTTLGMIKGRFIIEDKLPPHLRIGLF</sequence>
<reference evidence="1" key="1">
    <citation type="submission" date="2021-01" db="EMBL/GenBank/DDBJ databases">
        <title>Ramlibacter sp. strain AW1 16S ribosomal RNA gene Genome sequencing and assembly.</title>
        <authorList>
            <person name="Kang M."/>
        </authorList>
    </citation>
    <scope>NUCLEOTIDE SEQUENCE</scope>
    <source>
        <strain evidence="1">AW1</strain>
    </source>
</reference>
<protein>
    <submittedName>
        <fullName evidence="1">Uncharacterized protein</fullName>
    </submittedName>
</protein>
<dbReference type="RefSeq" id="WP_201686375.1">
    <property type="nucleotide sequence ID" value="NZ_JAEQNA010000012.1"/>
</dbReference>
<gene>
    <name evidence="1" type="ORF">JI739_23070</name>
</gene>
<evidence type="ECO:0000313" key="2">
    <source>
        <dbReference type="Proteomes" id="UP000613011"/>
    </source>
</evidence>
<dbReference type="EMBL" id="JAEQNA010000012">
    <property type="protein sequence ID" value="MBL0423236.1"/>
    <property type="molecule type" value="Genomic_DNA"/>
</dbReference>
<evidence type="ECO:0000313" key="1">
    <source>
        <dbReference type="EMBL" id="MBL0423236.1"/>
    </source>
</evidence>
<name>A0A936ZV98_9BURK</name>
<comment type="caution">
    <text evidence="1">The sequence shown here is derived from an EMBL/GenBank/DDBJ whole genome shotgun (WGS) entry which is preliminary data.</text>
</comment>
<accession>A0A936ZV98</accession>